<gene>
    <name evidence="2" type="ORF">S01H4_22543</name>
</gene>
<comment type="caution">
    <text evidence="2">The sequence shown here is derived from an EMBL/GenBank/DDBJ whole genome shotgun (WGS) entry which is preliminary data.</text>
</comment>
<feature type="compositionally biased region" description="Low complexity" evidence="1">
    <location>
        <begin position="123"/>
        <end position="136"/>
    </location>
</feature>
<dbReference type="EMBL" id="BART01010349">
    <property type="protein sequence ID" value="GAG88125.1"/>
    <property type="molecule type" value="Genomic_DNA"/>
</dbReference>
<dbReference type="AlphaFoldDB" id="X1AZF2"/>
<feature type="compositionally biased region" description="Polar residues" evidence="1">
    <location>
        <begin position="105"/>
        <end position="115"/>
    </location>
</feature>
<accession>X1AZF2</accession>
<evidence type="ECO:0000313" key="2">
    <source>
        <dbReference type="EMBL" id="GAG88125.1"/>
    </source>
</evidence>
<protein>
    <submittedName>
        <fullName evidence="2">Uncharacterized protein</fullName>
    </submittedName>
</protein>
<name>X1AZF2_9ZZZZ</name>
<reference evidence="2" key="1">
    <citation type="journal article" date="2014" name="Front. Microbiol.">
        <title>High frequency of phylogenetically diverse reductive dehalogenase-homologous genes in deep subseafloor sedimentary metagenomes.</title>
        <authorList>
            <person name="Kawai M."/>
            <person name="Futagami T."/>
            <person name="Toyoda A."/>
            <person name="Takaki Y."/>
            <person name="Nishi S."/>
            <person name="Hori S."/>
            <person name="Arai W."/>
            <person name="Tsubouchi T."/>
            <person name="Morono Y."/>
            <person name="Uchiyama I."/>
            <person name="Ito T."/>
            <person name="Fujiyama A."/>
            <person name="Inagaki F."/>
            <person name="Takami H."/>
        </authorList>
    </citation>
    <scope>NUCLEOTIDE SEQUENCE</scope>
    <source>
        <strain evidence="2">Expedition CK06-06</strain>
    </source>
</reference>
<feature type="region of interest" description="Disordered" evidence="1">
    <location>
        <begin position="90"/>
        <end position="140"/>
    </location>
</feature>
<proteinExistence type="predicted"/>
<sequence length="222" mass="25006">MGDDNENVFIIGFDILPSHSPRSKKTPKFACVIMRDGVILNEYPEISRGALFDQLRELRERLHLVTGLPADMPPSIVPLFSEVKPLNDTVELEPSTDSIKEDSPDTNSPSEPTLQEITDTTDETSSITDSSDSSSSNAKVSRVLDPIARELRTGEATADIILEYLQAAKEYLIDDDEKKKKVARDMDIVLNFLKARGKRAIRTEERDNILKRIRRWKAHLVS</sequence>
<evidence type="ECO:0000256" key="1">
    <source>
        <dbReference type="SAM" id="MobiDB-lite"/>
    </source>
</evidence>
<organism evidence="2">
    <name type="scientific">marine sediment metagenome</name>
    <dbReference type="NCBI Taxonomy" id="412755"/>
    <lineage>
        <taxon>unclassified sequences</taxon>
        <taxon>metagenomes</taxon>
        <taxon>ecological metagenomes</taxon>
    </lineage>
</organism>